<keyword evidence="2" id="KW-1185">Reference proteome</keyword>
<comment type="caution">
    <text evidence="1">The sequence shown here is derived from an EMBL/GenBank/DDBJ whole genome shotgun (WGS) entry which is preliminary data.</text>
</comment>
<reference evidence="1" key="1">
    <citation type="submission" date="2021-06" db="EMBL/GenBank/DDBJ databases">
        <authorList>
            <person name="Criscuolo A."/>
        </authorList>
    </citation>
    <scope>NUCLEOTIDE SEQUENCE</scope>
    <source>
        <strain evidence="1">CIP111600</strain>
    </source>
</reference>
<evidence type="ECO:0000313" key="2">
    <source>
        <dbReference type="Proteomes" id="UP000693672"/>
    </source>
</evidence>
<accession>A0A916NPA0</accession>
<organism evidence="1 2">
    <name type="scientific">Paenibacillus solanacearum</name>
    <dbReference type="NCBI Taxonomy" id="2048548"/>
    <lineage>
        <taxon>Bacteria</taxon>
        <taxon>Bacillati</taxon>
        <taxon>Bacillota</taxon>
        <taxon>Bacilli</taxon>
        <taxon>Bacillales</taxon>
        <taxon>Paenibacillaceae</taxon>
        <taxon>Paenibacillus</taxon>
    </lineage>
</organism>
<dbReference type="AlphaFoldDB" id="A0A916NPA0"/>
<dbReference type="EMBL" id="CAJVAS010000005">
    <property type="protein sequence ID" value="CAG7613100.1"/>
    <property type="molecule type" value="Genomic_DNA"/>
</dbReference>
<sequence>MKRTYDKPVVLGHYHITFETLLSCSPPDHPGQDLVTGAPVCLRPDGSYYPR</sequence>
<dbReference type="Proteomes" id="UP000693672">
    <property type="component" value="Unassembled WGS sequence"/>
</dbReference>
<protein>
    <submittedName>
        <fullName evidence="1">Uncharacterized protein</fullName>
    </submittedName>
</protein>
<proteinExistence type="predicted"/>
<gene>
    <name evidence="1" type="ORF">PAESOLCIP111_01560</name>
</gene>
<name>A0A916NPA0_9BACL</name>
<evidence type="ECO:0000313" key="1">
    <source>
        <dbReference type="EMBL" id="CAG7613100.1"/>
    </source>
</evidence>